<dbReference type="EMBL" id="CAJNOJ010000328">
    <property type="protein sequence ID" value="CAF1402022.1"/>
    <property type="molecule type" value="Genomic_DNA"/>
</dbReference>
<evidence type="ECO:0000313" key="3">
    <source>
        <dbReference type="Proteomes" id="UP000663828"/>
    </source>
</evidence>
<organism evidence="1 3">
    <name type="scientific">Adineta ricciae</name>
    <name type="common">Rotifer</name>
    <dbReference type="NCBI Taxonomy" id="249248"/>
    <lineage>
        <taxon>Eukaryota</taxon>
        <taxon>Metazoa</taxon>
        <taxon>Spiralia</taxon>
        <taxon>Gnathifera</taxon>
        <taxon>Rotifera</taxon>
        <taxon>Eurotatoria</taxon>
        <taxon>Bdelloidea</taxon>
        <taxon>Adinetida</taxon>
        <taxon>Adinetidae</taxon>
        <taxon>Adineta</taxon>
    </lineage>
</organism>
<name>A0A813YAF6_ADIRI</name>
<proteinExistence type="predicted"/>
<dbReference type="EMBL" id="CAJNOR010000329">
    <property type="protein sequence ID" value="CAF0881405.1"/>
    <property type="molecule type" value="Genomic_DNA"/>
</dbReference>
<accession>A0A813YAF6</accession>
<comment type="caution">
    <text evidence="1">The sequence shown here is derived from an EMBL/GenBank/DDBJ whole genome shotgun (WGS) entry which is preliminary data.</text>
</comment>
<evidence type="ECO:0000313" key="1">
    <source>
        <dbReference type="EMBL" id="CAF0881405.1"/>
    </source>
</evidence>
<keyword evidence="3" id="KW-1185">Reference proteome</keyword>
<reference evidence="1" key="1">
    <citation type="submission" date="2021-02" db="EMBL/GenBank/DDBJ databases">
        <authorList>
            <person name="Nowell W R."/>
        </authorList>
    </citation>
    <scope>NUCLEOTIDE SEQUENCE</scope>
</reference>
<sequence length="106" mass="12271">MNVIHHRESYERELPLILGNDDYEQSNTKLNCCVNNAEEVQANDLILFYYSGNVHQTNEECYLIPIQNQHLTNGEAIPDLAIPLETIVRRLSNEKKQPFALIFILD</sequence>
<dbReference type="Proteomes" id="UP000663828">
    <property type="component" value="Unassembled WGS sequence"/>
</dbReference>
<protein>
    <submittedName>
        <fullName evidence="1">Uncharacterized protein</fullName>
    </submittedName>
</protein>
<dbReference type="Proteomes" id="UP000663852">
    <property type="component" value="Unassembled WGS sequence"/>
</dbReference>
<dbReference type="AlphaFoldDB" id="A0A813YAF6"/>
<dbReference type="OrthoDB" id="417046at2759"/>
<gene>
    <name evidence="2" type="ORF">EDS130_LOCUS36078</name>
    <name evidence="1" type="ORF">XAT740_LOCUS7019</name>
</gene>
<dbReference type="Gene3D" id="3.40.50.1460">
    <property type="match status" value="1"/>
</dbReference>
<evidence type="ECO:0000313" key="2">
    <source>
        <dbReference type="EMBL" id="CAF1402022.1"/>
    </source>
</evidence>